<accession>A0A450XYU5</accession>
<proteinExistence type="predicted"/>
<organism evidence="2">
    <name type="scientific">Candidatus Kentrum sp. LPFa</name>
    <dbReference type="NCBI Taxonomy" id="2126335"/>
    <lineage>
        <taxon>Bacteria</taxon>
        <taxon>Pseudomonadati</taxon>
        <taxon>Pseudomonadota</taxon>
        <taxon>Gammaproteobacteria</taxon>
        <taxon>Candidatus Kentrum</taxon>
    </lineage>
</organism>
<reference evidence="2" key="1">
    <citation type="submission" date="2019-02" db="EMBL/GenBank/DDBJ databases">
        <authorList>
            <person name="Gruber-Vodicka R. H."/>
            <person name="Seah K. B. B."/>
        </authorList>
    </citation>
    <scope>NUCLEOTIDE SEQUENCE</scope>
    <source>
        <strain evidence="1">BECK_S312</strain>
        <strain evidence="2">BECK_S426</strain>
    </source>
</reference>
<protein>
    <recommendedName>
        <fullName evidence="3">DUF4276 family protein</fullName>
    </recommendedName>
</protein>
<dbReference type="Pfam" id="PF14103">
    <property type="entry name" value="DUF4276"/>
    <property type="match status" value="1"/>
</dbReference>
<dbReference type="EMBL" id="CAADFP010000270">
    <property type="protein sequence ID" value="VFK34435.1"/>
    <property type="molecule type" value="Genomic_DNA"/>
</dbReference>
<evidence type="ECO:0000313" key="2">
    <source>
        <dbReference type="EMBL" id="VFK34435.1"/>
    </source>
</evidence>
<dbReference type="EMBL" id="CAADFM010000248">
    <property type="protein sequence ID" value="VFK20114.1"/>
    <property type="molecule type" value="Genomic_DNA"/>
</dbReference>
<evidence type="ECO:0008006" key="3">
    <source>
        <dbReference type="Google" id="ProtNLM"/>
    </source>
</evidence>
<evidence type="ECO:0000313" key="1">
    <source>
        <dbReference type="EMBL" id="VFK20114.1"/>
    </source>
</evidence>
<dbReference type="InterPro" id="IPR025455">
    <property type="entry name" value="DUF4276"/>
</dbReference>
<sequence>MFSDVAGLCAAKPGWERFQKELTAIRKAYESPEHINGGDETHPSKRLEQILPKYSKTRHGPLAARRITLAAMERECAHFHGWMERLRGLASVAC</sequence>
<dbReference type="AlphaFoldDB" id="A0A450XYU5"/>
<name>A0A450XYU5_9GAMM</name>
<gene>
    <name evidence="1" type="ORF">BECKLPF1236A_GA0070988_102484</name>
    <name evidence="2" type="ORF">BECKLPF1236C_GA0070990_102703</name>
</gene>